<dbReference type="GO" id="GO:0016787">
    <property type="term" value="F:hydrolase activity"/>
    <property type="evidence" value="ECO:0007669"/>
    <property type="project" value="UniProtKB-KW"/>
</dbReference>
<name>A0AAE3VEL1_9BACT</name>
<evidence type="ECO:0000259" key="1">
    <source>
        <dbReference type="Pfam" id="PF04326"/>
    </source>
</evidence>
<organism evidence="2 3">
    <name type="scientific">Oligosphaera ethanolica</name>
    <dbReference type="NCBI Taxonomy" id="760260"/>
    <lineage>
        <taxon>Bacteria</taxon>
        <taxon>Pseudomonadati</taxon>
        <taxon>Lentisphaerota</taxon>
        <taxon>Oligosphaeria</taxon>
        <taxon>Oligosphaerales</taxon>
        <taxon>Oligosphaeraceae</taxon>
        <taxon>Oligosphaera</taxon>
    </lineage>
</organism>
<reference evidence="2" key="1">
    <citation type="submission" date="2023-07" db="EMBL/GenBank/DDBJ databases">
        <title>Genomic Encyclopedia of Type Strains, Phase IV (KMG-IV): sequencing the most valuable type-strain genomes for metagenomic binning, comparative biology and taxonomic classification.</title>
        <authorList>
            <person name="Goeker M."/>
        </authorList>
    </citation>
    <scope>NUCLEOTIDE SEQUENCE</scope>
    <source>
        <strain evidence="2">DSM 24202</strain>
    </source>
</reference>
<keyword evidence="2" id="KW-0547">Nucleotide-binding</keyword>
<dbReference type="InterPro" id="IPR038475">
    <property type="entry name" value="RecG_C_sf"/>
</dbReference>
<dbReference type="PANTHER" id="PTHR30595:SF6">
    <property type="entry name" value="SCHLAFEN ALBA-2 DOMAIN-CONTAINING PROTEIN"/>
    <property type="match status" value="1"/>
</dbReference>
<keyword evidence="2" id="KW-0347">Helicase</keyword>
<evidence type="ECO:0000313" key="2">
    <source>
        <dbReference type="EMBL" id="MDQ0289079.1"/>
    </source>
</evidence>
<dbReference type="EMBL" id="JAUSVL010000001">
    <property type="protein sequence ID" value="MDQ0289079.1"/>
    <property type="molecule type" value="Genomic_DNA"/>
</dbReference>
<dbReference type="Pfam" id="PF13749">
    <property type="entry name" value="HATPase_c_4"/>
    <property type="match status" value="1"/>
</dbReference>
<feature type="domain" description="Schlafen AlbA-2" evidence="1">
    <location>
        <begin position="5"/>
        <end position="121"/>
    </location>
</feature>
<sequence length="439" mass="48949">MVQHESSKVEFKREYSDTIRRSVIAFANSDGGCIIVGIADDGEVYGVADVDVTLSRIASTIRDSILPDVTLFTRCDPEIMDGKKVIRIDVQRGTARPYYWKEKGIRPEGVFVRQGASSVPASPAAILQMIGESGEGRYEEARSFNQDLTFTQTAAFFRKRGLAFGKAQMQTLHFIGNDGMYSNLAWMLSDQCVHSIKLAVFEGAEKSVFRDRRELSGSLLKQVADAYEFIDRLNRTRSDFQGLDRVDSRDYPPEAIREGLLNLVVHRDYSFSAASLISLFEDRLEMISVGGLLPGIQLSDIELGVSVLRNRNLADVFYRLRLIEAYGTGLLKIRECYRGAPQQPVLAVSDNAFKLTLYNRNRLAADNQAAAPAAPRLASEREQAVLRLIARKGRVTRKDVESECDIAVGTAVNLLRAMLDKRMIVKVGLGKNTAYRSKD</sequence>
<dbReference type="Gene3D" id="3.30.950.30">
    <property type="entry name" value="Schlafen, AAA domain"/>
    <property type="match status" value="1"/>
</dbReference>
<gene>
    <name evidence="2" type="ORF">J3R75_001186</name>
</gene>
<dbReference type="SUPFAM" id="SSF46785">
    <property type="entry name" value="Winged helix' DNA-binding domain"/>
    <property type="match status" value="1"/>
</dbReference>
<dbReference type="InterPro" id="IPR036390">
    <property type="entry name" value="WH_DNA-bd_sf"/>
</dbReference>
<keyword evidence="2" id="KW-0067">ATP-binding</keyword>
<dbReference type="Proteomes" id="UP001238163">
    <property type="component" value="Unassembled WGS sequence"/>
</dbReference>
<dbReference type="EC" id="3.6.4.12" evidence="2"/>
<dbReference type="GO" id="GO:0003678">
    <property type="term" value="F:DNA helicase activity"/>
    <property type="evidence" value="ECO:0007669"/>
    <property type="project" value="UniProtKB-EC"/>
</dbReference>
<dbReference type="RefSeq" id="WP_307260423.1">
    <property type="nucleotide sequence ID" value="NZ_JAUSVL010000001.1"/>
</dbReference>
<dbReference type="InterPro" id="IPR007421">
    <property type="entry name" value="Schlafen_AlbA_2_dom"/>
</dbReference>
<proteinExistence type="predicted"/>
<comment type="caution">
    <text evidence="2">The sequence shown here is derived from an EMBL/GenBank/DDBJ whole genome shotgun (WGS) entry which is preliminary data.</text>
</comment>
<accession>A0AAE3VEL1</accession>
<dbReference type="AlphaFoldDB" id="A0AAE3VEL1"/>
<dbReference type="Pfam" id="PF04326">
    <property type="entry name" value="SLFN_AlbA_2"/>
    <property type="match status" value="1"/>
</dbReference>
<dbReference type="InterPro" id="IPR038461">
    <property type="entry name" value="Schlafen_AlbA_2_dom_sf"/>
</dbReference>
<keyword evidence="2" id="KW-0378">Hydrolase</keyword>
<keyword evidence="3" id="KW-1185">Reference proteome</keyword>
<dbReference type="PANTHER" id="PTHR30595">
    <property type="entry name" value="GLPR-RELATED TRANSCRIPTIONAL REPRESSOR"/>
    <property type="match status" value="1"/>
</dbReference>
<dbReference type="Gene3D" id="1.10.10.10">
    <property type="entry name" value="Winged helix-like DNA-binding domain superfamily/Winged helix DNA-binding domain"/>
    <property type="match status" value="1"/>
</dbReference>
<protein>
    <submittedName>
        <fullName evidence="2">ATP-dependent DNA helicase RecG</fullName>
        <ecNumber evidence="2">3.6.4.12</ecNumber>
    </submittedName>
</protein>
<evidence type="ECO:0000313" key="3">
    <source>
        <dbReference type="Proteomes" id="UP001238163"/>
    </source>
</evidence>
<dbReference type="Gene3D" id="3.30.565.60">
    <property type="match status" value="1"/>
</dbReference>
<dbReference type="InterPro" id="IPR036388">
    <property type="entry name" value="WH-like_DNA-bd_sf"/>
</dbReference>